<evidence type="ECO:0000313" key="1">
    <source>
        <dbReference type="EMBL" id="KAJ1879502.1"/>
    </source>
</evidence>
<feature type="non-terminal residue" evidence="1">
    <location>
        <position position="510"/>
    </location>
</feature>
<protein>
    <submittedName>
        <fullName evidence="1">Uncharacterized protein</fullName>
    </submittedName>
</protein>
<sequence>MANGGSTGGGINIATLRAIAAKFGIPETVSSQIPPMQLAMILQNFQGQHNDSMMQAQGQGQAQAQAQVQRAGSGAAATPPRQQQQSHIQGVATPQRQQSATPQLTTPLGGGSKSVKPASKRSKSKCKSESQSPAPSQDSALVSPTTPHMSVHSSFPGRGGSSTPTPGDTAAISYSASEVAAAQRMSEEFVAQLPQYTYETFILFLQKFNRENNIPGNFSKPPLFNEQRIDLYRFFCEVIRAGGLEQVHTKRLWRQVAKDAGLPDNQTLPPLLSRWYKVWLQPLEQLRVYPPGHARHTGVGANFSLKKRRRADASPGGTPGPDLAKRSRMASPVPFPAGQFAMPGQAMPGQLMPGQHAMPMQALHHGQALQMQLHNVQPIPGHATPVSAPSLPSQPVSAQAQHNVRQVTVPMPPPAPVQARFFPLERTLDTFGGVDVAAAMALRPRARHPAIGDYGSIDVRALALSIESGIPAEVAAALTTLVRVTAHADAVLPLAQCEELAEALLGVLEG</sequence>
<reference evidence="1" key="1">
    <citation type="submission" date="2022-07" db="EMBL/GenBank/DDBJ databases">
        <title>Phylogenomic reconstructions and comparative analyses of Kickxellomycotina fungi.</title>
        <authorList>
            <person name="Reynolds N.K."/>
            <person name="Stajich J.E."/>
            <person name="Barry K."/>
            <person name="Grigoriev I.V."/>
            <person name="Crous P."/>
            <person name="Smith M.E."/>
        </authorList>
    </citation>
    <scope>NUCLEOTIDE SEQUENCE</scope>
    <source>
        <strain evidence="1">Benny 63K</strain>
    </source>
</reference>
<evidence type="ECO:0000313" key="2">
    <source>
        <dbReference type="Proteomes" id="UP001150581"/>
    </source>
</evidence>
<dbReference type="Proteomes" id="UP001150581">
    <property type="component" value="Unassembled WGS sequence"/>
</dbReference>
<gene>
    <name evidence="1" type="ORF">LPJ66_011675</name>
</gene>
<proteinExistence type="predicted"/>
<dbReference type="EMBL" id="JANBPG010003716">
    <property type="protein sequence ID" value="KAJ1879502.1"/>
    <property type="molecule type" value="Genomic_DNA"/>
</dbReference>
<accession>A0ACC1I0R3</accession>
<name>A0ACC1I0R3_9FUNG</name>
<comment type="caution">
    <text evidence="1">The sequence shown here is derived from an EMBL/GenBank/DDBJ whole genome shotgun (WGS) entry which is preliminary data.</text>
</comment>
<keyword evidence="2" id="KW-1185">Reference proteome</keyword>
<organism evidence="1 2">
    <name type="scientific">Kickxella alabastrina</name>
    <dbReference type="NCBI Taxonomy" id="61397"/>
    <lineage>
        <taxon>Eukaryota</taxon>
        <taxon>Fungi</taxon>
        <taxon>Fungi incertae sedis</taxon>
        <taxon>Zoopagomycota</taxon>
        <taxon>Kickxellomycotina</taxon>
        <taxon>Kickxellomycetes</taxon>
        <taxon>Kickxellales</taxon>
        <taxon>Kickxellaceae</taxon>
        <taxon>Kickxella</taxon>
    </lineage>
</organism>